<keyword evidence="3" id="KW-1185">Reference proteome</keyword>
<evidence type="ECO:0000313" key="3">
    <source>
        <dbReference type="Proteomes" id="UP000204221"/>
    </source>
</evidence>
<evidence type="ECO:0000256" key="1">
    <source>
        <dbReference type="SAM" id="MobiDB-lite"/>
    </source>
</evidence>
<accession>A0A221W706</accession>
<dbReference type="AlphaFoldDB" id="A0A221W706"/>
<feature type="compositionally biased region" description="Pro residues" evidence="1">
    <location>
        <begin position="41"/>
        <end position="50"/>
    </location>
</feature>
<sequence length="115" mass="12393">MGIDSHVTRPMVDTMPAGSQTRREPDRADLFAIGSGVGIPTPEPLPPTISGPPTRIVDGPLTRCETICGRYWDRTSDLFGVNAVITDAVGASSCPELRGRWCAVLPRAGWCRRVC</sequence>
<feature type="region of interest" description="Disordered" evidence="1">
    <location>
        <begin position="1"/>
        <end position="56"/>
    </location>
</feature>
<dbReference type="Proteomes" id="UP000204221">
    <property type="component" value="Chromosome"/>
</dbReference>
<organism evidence="2 3">
    <name type="scientific">Actinoalloteichus hoggarensis</name>
    <dbReference type="NCBI Taxonomy" id="1470176"/>
    <lineage>
        <taxon>Bacteria</taxon>
        <taxon>Bacillati</taxon>
        <taxon>Actinomycetota</taxon>
        <taxon>Actinomycetes</taxon>
        <taxon>Pseudonocardiales</taxon>
        <taxon>Pseudonocardiaceae</taxon>
        <taxon>Actinoalloteichus</taxon>
    </lineage>
</organism>
<proteinExistence type="predicted"/>
<gene>
    <name evidence="2" type="ORF">AHOG_19560</name>
</gene>
<dbReference type="EMBL" id="CP022521">
    <property type="protein sequence ID" value="ASO21534.1"/>
    <property type="molecule type" value="Genomic_DNA"/>
</dbReference>
<protein>
    <submittedName>
        <fullName evidence="2">Uncharacterized protein</fullName>
    </submittedName>
</protein>
<name>A0A221W706_9PSEU</name>
<evidence type="ECO:0000313" key="2">
    <source>
        <dbReference type="EMBL" id="ASO21534.1"/>
    </source>
</evidence>
<dbReference type="KEGG" id="ahg:AHOG_19560"/>
<reference evidence="2 3" key="1">
    <citation type="submission" date="2017-07" db="EMBL/GenBank/DDBJ databases">
        <title>Complete genome sequence of Actinoalloteichus hoggarensis DSM 45943, type strain of Actinoalloteichus hoggarensis.</title>
        <authorList>
            <person name="Ruckert C."/>
            <person name="Nouioui I."/>
            <person name="Willmese J."/>
            <person name="van Wezel G."/>
            <person name="Klenk H.-P."/>
            <person name="Kalinowski J."/>
            <person name="Zotchev S.B."/>
        </authorList>
    </citation>
    <scope>NUCLEOTIDE SEQUENCE [LARGE SCALE GENOMIC DNA]</scope>
    <source>
        <strain evidence="2 3">DSM 45943</strain>
    </source>
</reference>